<comment type="caution">
    <text evidence="1">The sequence shown here is derived from an EMBL/GenBank/DDBJ whole genome shotgun (WGS) entry which is preliminary data.</text>
</comment>
<dbReference type="EMBL" id="JADQDQ010000010">
    <property type="protein sequence ID" value="MBF9239250.1"/>
    <property type="molecule type" value="Genomic_DNA"/>
</dbReference>
<accession>A0ABS0ILJ6</accession>
<evidence type="ECO:0000313" key="1">
    <source>
        <dbReference type="EMBL" id="MBF9239250.1"/>
    </source>
</evidence>
<keyword evidence="2" id="KW-1185">Reference proteome</keyword>
<dbReference type="Proteomes" id="UP000597617">
    <property type="component" value="Unassembled WGS sequence"/>
</dbReference>
<sequence length="148" mass="16383">MSSILSILTADSLPGLERFLLFVLLGQPAPGQSATNCRVRAGRFVFRYRDAPYLAASCTDALCLHILAHMSNQIALSRKALPALLQKCREAKALTSKPYYPKQVTRRLLFAYDQLAPAPNLPALYDCEVMGDAQQPFLLEWICSLNPA</sequence>
<proteinExistence type="predicted"/>
<name>A0ABS0ILJ6_9BACT</name>
<dbReference type="RefSeq" id="WP_196283603.1">
    <property type="nucleotide sequence ID" value="NZ_JADQDQ010000010.1"/>
</dbReference>
<protein>
    <submittedName>
        <fullName evidence="1">Uncharacterized protein</fullName>
    </submittedName>
</protein>
<gene>
    <name evidence="1" type="ORF">I2I05_17735</name>
</gene>
<reference evidence="1 2" key="1">
    <citation type="submission" date="2020-11" db="EMBL/GenBank/DDBJ databases">
        <authorList>
            <person name="Kim M.K."/>
        </authorList>
    </citation>
    <scope>NUCLEOTIDE SEQUENCE [LARGE SCALE GENOMIC DNA]</scope>
    <source>
        <strain evidence="1 2">BT683</strain>
    </source>
</reference>
<evidence type="ECO:0000313" key="2">
    <source>
        <dbReference type="Proteomes" id="UP000597617"/>
    </source>
</evidence>
<organism evidence="1 2">
    <name type="scientific">Hymenobacter jeongseonensis</name>
    <dbReference type="NCBI Taxonomy" id="2791027"/>
    <lineage>
        <taxon>Bacteria</taxon>
        <taxon>Pseudomonadati</taxon>
        <taxon>Bacteroidota</taxon>
        <taxon>Cytophagia</taxon>
        <taxon>Cytophagales</taxon>
        <taxon>Hymenobacteraceae</taxon>
        <taxon>Hymenobacter</taxon>
    </lineage>
</organism>